<feature type="transmembrane region" description="Helical" evidence="1">
    <location>
        <begin position="9"/>
        <end position="29"/>
    </location>
</feature>
<evidence type="ECO:0000313" key="4">
    <source>
        <dbReference type="Proteomes" id="UP000311605"/>
    </source>
</evidence>
<reference evidence="3 4" key="1">
    <citation type="submission" date="2019-06" db="EMBL/GenBank/DDBJ databases">
        <title>The draft genome of Rhizobium smilacinae PTYR-5.</title>
        <authorList>
            <person name="Liu L."/>
            <person name="Li L."/>
            <person name="Zhang X."/>
        </authorList>
    </citation>
    <scope>NUCLEOTIDE SEQUENCE [LARGE SCALE GENOMIC DNA]</scope>
    <source>
        <strain evidence="3 4">PTYR-5</strain>
    </source>
</reference>
<evidence type="ECO:0000259" key="2">
    <source>
        <dbReference type="Pfam" id="PF07331"/>
    </source>
</evidence>
<dbReference type="AlphaFoldDB" id="A0A5C4XD33"/>
<dbReference type="Proteomes" id="UP000311605">
    <property type="component" value="Unassembled WGS sequence"/>
</dbReference>
<evidence type="ECO:0000256" key="1">
    <source>
        <dbReference type="SAM" id="Phobius"/>
    </source>
</evidence>
<keyword evidence="1" id="KW-0472">Membrane</keyword>
<evidence type="ECO:0000313" key="3">
    <source>
        <dbReference type="EMBL" id="TNM61365.1"/>
    </source>
</evidence>
<keyword evidence="1" id="KW-1133">Transmembrane helix</keyword>
<protein>
    <submittedName>
        <fullName evidence="3">Tripartite tricarboxylate transporter TctB family protein</fullName>
    </submittedName>
</protein>
<feature type="domain" description="DUF1468" evidence="2">
    <location>
        <begin position="12"/>
        <end position="144"/>
    </location>
</feature>
<dbReference type="RefSeq" id="WP_139678531.1">
    <property type="nucleotide sequence ID" value="NZ_VDMN01000006.1"/>
</dbReference>
<dbReference type="EMBL" id="VDMN01000006">
    <property type="protein sequence ID" value="TNM61365.1"/>
    <property type="molecule type" value="Genomic_DNA"/>
</dbReference>
<dbReference type="Pfam" id="PF07331">
    <property type="entry name" value="TctB"/>
    <property type="match status" value="1"/>
</dbReference>
<feature type="transmembrane region" description="Helical" evidence="1">
    <location>
        <begin position="119"/>
        <end position="140"/>
    </location>
</feature>
<keyword evidence="4" id="KW-1185">Reference proteome</keyword>
<name>A0A5C4XD33_9HYPH</name>
<feature type="transmembrane region" description="Helical" evidence="1">
    <location>
        <begin position="41"/>
        <end position="64"/>
    </location>
</feature>
<accession>A0A5C4XD33</accession>
<feature type="transmembrane region" description="Helical" evidence="1">
    <location>
        <begin position="71"/>
        <end position="89"/>
    </location>
</feature>
<comment type="caution">
    <text evidence="3">The sequence shown here is derived from an EMBL/GenBank/DDBJ whole genome shotgun (WGS) entry which is preliminary data.</text>
</comment>
<gene>
    <name evidence="3" type="ORF">FHP24_22820</name>
</gene>
<proteinExistence type="predicted"/>
<sequence length="153" mass="16718">MNSQSFDKANLICGILLILAGIFFAYQSIELELGTAFRMGPGYFPFILAMALILFGAIILFQAFRVEGEPIGPIAWRGIIFILAAPIFFGITVRGLGFVPSLFFTGLIAAFASHKMKPLTAVVLAALLTIFSIAVFSYGLGLPFQRFGPWVRF</sequence>
<organism evidence="3 4">
    <name type="scientific">Aliirhizobium smilacinae</name>
    <dbReference type="NCBI Taxonomy" id="1395944"/>
    <lineage>
        <taxon>Bacteria</taxon>
        <taxon>Pseudomonadati</taxon>
        <taxon>Pseudomonadota</taxon>
        <taxon>Alphaproteobacteria</taxon>
        <taxon>Hyphomicrobiales</taxon>
        <taxon>Rhizobiaceae</taxon>
        <taxon>Aliirhizobium</taxon>
    </lineage>
</organism>
<keyword evidence="1" id="KW-0812">Transmembrane</keyword>
<dbReference type="OrthoDB" id="5186924at2"/>
<dbReference type="InterPro" id="IPR009936">
    <property type="entry name" value="DUF1468"/>
</dbReference>